<reference evidence="3" key="1">
    <citation type="submission" date="2011-01" db="EMBL/GenBank/DDBJ databases">
        <title>The Genome Sequence of Nematocida parisii strain ERTm3.</title>
        <authorList>
            <consortium name="The Broad Institute Genome Sequencing Platform"/>
            <consortium name="The Broad Institute Genome Sequencing Center for Infectious Disease"/>
            <person name="Cuomo C."/>
            <person name="Troemel E."/>
            <person name="Young S.K."/>
            <person name="Zeng Q."/>
            <person name="Gargeya S."/>
            <person name="Fitzgerald M."/>
            <person name="Haas B."/>
            <person name="Abouelleil A."/>
            <person name="Alvarado L."/>
            <person name="Arachchi H.M."/>
            <person name="Berlin A."/>
            <person name="Chapman S.B."/>
            <person name="Gearin G."/>
            <person name="Goldberg J."/>
            <person name="Griggs A."/>
            <person name="Gujja S."/>
            <person name="Hansen M."/>
            <person name="Heiman D."/>
            <person name="Howarth C."/>
            <person name="Larimer J."/>
            <person name="Lui A."/>
            <person name="MacDonald P.J.P."/>
            <person name="McCowen C."/>
            <person name="Montmayeur A."/>
            <person name="Murphy C."/>
            <person name="Neiman D."/>
            <person name="Pearson M."/>
            <person name="Priest M."/>
            <person name="Roberts A."/>
            <person name="Saif S."/>
            <person name="Shea T."/>
            <person name="Sisk P."/>
            <person name="Stolte C."/>
            <person name="Sykes S."/>
            <person name="Wortman J."/>
            <person name="Nusbaum C."/>
            <person name="Birren B."/>
        </authorList>
    </citation>
    <scope>NUCLEOTIDE SEQUENCE</scope>
    <source>
        <strain evidence="3">ERTm3</strain>
    </source>
</reference>
<gene>
    <name evidence="3" type="ORF">NEQG_00612</name>
</gene>
<feature type="compositionally biased region" description="Polar residues" evidence="1">
    <location>
        <begin position="82"/>
        <end position="100"/>
    </location>
</feature>
<dbReference type="OrthoDB" id="10436463at2759"/>
<protein>
    <submittedName>
        <fullName evidence="3">Uncharacterized protein</fullName>
    </submittedName>
</protein>
<organism evidence="3 4">
    <name type="scientific">Nematocida parisii (strain ERTm3)</name>
    <name type="common">Nematode killer fungus</name>
    <dbReference type="NCBI Taxonomy" id="935791"/>
    <lineage>
        <taxon>Eukaryota</taxon>
        <taxon>Fungi</taxon>
        <taxon>Fungi incertae sedis</taxon>
        <taxon>Microsporidia</taxon>
        <taxon>Nematocida</taxon>
    </lineage>
</organism>
<dbReference type="HOGENOM" id="CLU_513964_0_0_1"/>
<feature type="compositionally biased region" description="Low complexity" evidence="1">
    <location>
        <begin position="470"/>
        <end position="483"/>
    </location>
</feature>
<feature type="signal peptide" evidence="2">
    <location>
        <begin position="1"/>
        <end position="24"/>
    </location>
</feature>
<dbReference type="VEuPathDB" id="MicrosporidiaDB:NEQG_00612"/>
<proteinExistence type="predicted"/>
<evidence type="ECO:0000256" key="1">
    <source>
        <dbReference type="SAM" id="MobiDB-lite"/>
    </source>
</evidence>
<keyword evidence="4" id="KW-1185">Reference proteome</keyword>
<keyword evidence="2" id="KW-0732">Signal</keyword>
<sequence length="530" mass="59823">MKIFENISMTATLALPFMGLLTNGLPTTQNNLNNPGQQPALLHKPGTIENSPIGSSNMYSAASRNLRDDQQNINLEHPAPNTPINNPDTYASSQNSLSKTTFEKNPINSPTSHKSSIQNSKSTNIWNYSLGSYIQSENFLYSIMNIIYGKPEIKNTITLQNIKKEIVDAKHMISEFKNKVIIGRSKLMAAKLDENTSTLKGVYNHFKNNFIRPITEIIKYYSNEIDNGYYAIENLNVEKDFVDYLSEHYKPASLANKQIEYNKILEMFPQDIEKMRYTKGIILNMGELISNTAIILKEIGSTMSINEDHNSPLNTNIDSLLEKSANLLNSLQSFDPNNLDTCINSHKKLISDFKAISNIYINIVSDLSSDIDNYLHKMAKEIVNSENYDEIFNDISKKCVNSLNSLEESLQTAMEQSVVSLNRINELTRNQNSPYNIFENNPKIVNTNDIIADLQKNYNNIANRDLVITPANPSSSSASSNSEDPADSKKTKLLFQKILPQKIPALIHLLRPIQKIHQQKAITAKQHLKM</sequence>
<feature type="region of interest" description="Disordered" evidence="1">
    <location>
        <begin position="73"/>
        <end position="118"/>
    </location>
</feature>
<accession>I3EHU6</accession>
<feature type="compositionally biased region" description="Polar residues" evidence="1">
    <location>
        <begin position="106"/>
        <end position="118"/>
    </location>
</feature>
<feature type="region of interest" description="Disordered" evidence="1">
    <location>
        <begin position="469"/>
        <end position="489"/>
    </location>
</feature>
<dbReference type="InParanoid" id="I3EHU6"/>
<name>I3EHU6_NEMP3</name>
<evidence type="ECO:0000313" key="4">
    <source>
        <dbReference type="Proteomes" id="UP000002872"/>
    </source>
</evidence>
<dbReference type="AlphaFoldDB" id="I3EHU6"/>
<feature type="chain" id="PRO_5003670660" evidence="2">
    <location>
        <begin position="25"/>
        <end position="530"/>
    </location>
</feature>
<dbReference type="Proteomes" id="UP000002872">
    <property type="component" value="Unassembled WGS sequence"/>
</dbReference>
<dbReference type="EMBL" id="GL870877">
    <property type="protein sequence ID" value="EIJ88793.1"/>
    <property type="molecule type" value="Genomic_DNA"/>
</dbReference>
<evidence type="ECO:0000256" key="2">
    <source>
        <dbReference type="SAM" id="SignalP"/>
    </source>
</evidence>
<evidence type="ECO:0000313" key="3">
    <source>
        <dbReference type="EMBL" id="EIJ88793.1"/>
    </source>
</evidence>